<evidence type="ECO:0000256" key="1">
    <source>
        <dbReference type="SAM" id="MobiDB-lite"/>
    </source>
</evidence>
<dbReference type="PANTHER" id="PTHR46016">
    <property type="entry name" value="ZINC FINGER, RING/FYVE/PHD-TYPE"/>
    <property type="match status" value="1"/>
</dbReference>
<evidence type="ECO:0000313" key="4">
    <source>
        <dbReference type="Proteomes" id="UP001159405"/>
    </source>
</evidence>
<sequence>MDNADLEKLSISPGKITPKFHPNTTEYSVTLGSDVKQIKIDPLTSDSGASYSIRGSGGGKTVPLKEGEVTSVKIEVTAEDGSTNKNYFVHVTRLSASDASLTDLKLSVSANLCPDFASSIKNYSTSVPFSCSSVEVTPIFADKKTVVKVNGVDSKEPVALNYGETIVEIEVTSPDTSNKQLYTLSISRLKLLWPIKFADEKEKSKFECPVCLAVLYQPKSIKNSDPKHVFCKSCIDELTRTSKQDPLDGSALSDEWRVDEFELDKELSSQTVVCIYKHWGCCETIKLRDLGPHVKQCEFRPAVVEKSGELVPAKELDEKTKDACKGCKDCNRPVRTAELEEHKNFMCTTKHPNTVAKHKAEIRAWEKKLQQDTSEKSINKMTLTANEQAEECFKVLPQHGNAGHFDGEVSPLRYLEMAAEWFATAIKLSPKTAELHFQLGQVFEEQHYVQDVYGIKPSKFLDDEEMDFNMKSKESSKEDDIQAICEMRGAGRNAPLALQLKAIDEEYHYLLDQGQSDRADYVQKLYAWKSKQATQNKTAQKATNEEEPLGKAYMKYLDALSNAADNHLYNLHVGRMLLLQNKPEDAVTCLQVAVGLKPTSVDARFYLGLALCQQKDGPGKRESEAIKYLSEGVQHLLIQMTADSDKPGFDPEKWQQTTLSSNNLMRPDNVQVLQGCALLGSACKGMSTLPTGIMSAQDSLHLSVKFSSYVLSHLVARGDTYHQTEWVLYEAHFQLLQMMLEAAKNKETGKSDVISRFCENLSGLLNCSNIPPGKQILELQEKTCQQAVVLQPCNSRALYRLGDAQLRCHDNDDPNSSGAKQILQDAELSYRASIEEEGKPSAGMEPSSKLTEQQWHKERMKKQEAEKKKVAAKTPQKADAASAGKGALPAGRGGTQAARGRGGAAARGRGSTPPSRGASTTAAKAAAGGARGRTSPTKPAGATARGGTRGGSTAATGRTTAPSSKSSTASVSRHKSGACSPAKQPASTKSSTQTKTDTKKPATPTPVTPAQPSPATEPAQKPSGPPNKPSFQARLGLARVLMRKGGESISEAHKLYEEVITMAPAVHDAYIELADSLVKADPMKAVDVYSKYPFQEPLTFDDAYIHGEMVRLLMKNEKYDDPRLGPSMISLGKVMGLTVLEKYVDTLDKTFKYSKLLMQIYAGVHGKSPDDQDLQQFFKFKCWI</sequence>
<feature type="compositionally biased region" description="Pro residues" evidence="1">
    <location>
        <begin position="1003"/>
        <end position="1012"/>
    </location>
</feature>
<dbReference type="PANTHER" id="PTHR46016:SF1">
    <property type="entry name" value="RING-TYPE DOMAIN-CONTAINING PROTEIN"/>
    <property type="match status" value="1"/>
</dbReference>
<dbReference type="InterPro" id="IPR025883">
    <property type="entry name" value="Cadherin-like_domain"/>
</dbReference>
<evidence type="ECO:0000313" key="3">
    <source>
        <dbReference type="EMBL" id="CAH3147905.1"/>
    </source>
</evidence>
<dbReference type="SUPFAM" id="SSF57850">
    <property type="entry name" value="RING/U-box"/>
    <property type="match status" value="1"/>
</dbReference>
<feature type="region of interest" description="Disordered" evidence="1">
    <location>
        <begin position="835"/>
        <end position="1031"/>
    </location>
</feature>
<dbReference type="InterPro" id="IPR011990">
    <property type="entry name" value="TPR-like_helical_dom_sf"/>
</dbReference>
<feature type="compositionally biased region" description="Basic and acidic residues" evidence="1">
    <location>
        <begin position="854"/>
        <end position="869"/>
    </location>
</feature>
<reference evidence="3 4" key="1">
    <citation type="submission" date="2022-05" db="EMBL/GenBank/DDBJ databases">
        <authorList>
            <consortium name="Genoscope - CEA"/>
            <person name="William W."/>
        </authorList>
    </citation>
    <scope>NUCLEOTIDE SEQUENCE [LARGE SCALE GENOMIC DNA]</scope>
</reference>
<proteinExistence type="predicted"/>
<organism evidence="3 4">
    <name type="scientific">Porites lobata</name>
    <dbReference type="NCBI Taxonomy" id="104759"/>
    <lineage>
        <taxon>Eukaryota</taxon>
        <taxon>Metazoa</taxon>
        <taxon>Cnidaria</taxon>
        <taxon>Anthozoa</taxon>
        <taxon>Hexacorallia</taxon>
        <taxon>Scleractinia</taxon>
        <taxon>Fungiina</taxon>
        <taxon>Poritidae</taxon>
        <taxon>Porites</taxon>
    </lineage>
</organism>
<keyword evidence="4" id="KW-1185">Reference proteome</keyword>
<feature type="compositionally biased region" description="Low complexity" evidence="1">
    <location>
        <begin position="906"/>
        <end position="971"/>
    </location>
</feature>
<accession>A0ABN8PTL9</accession>
<dbReference type="SUPFAM" id="SSF49599">
    <property type="entry name" value="TRAF domain-like"/>
    <property type="match status" value="1"/>
</dbReference>
<feature type="domain" description="Cadherin-like beta-sandwich-like" evidence="2">
    <location>
        <begin position="102"/>
        <end position="188"/>
    </location>
</feature>
<dbReference type="Gene3D" id="3.30.40.10">
    <property type="entry name" value="Zinc/RING finger domain, C3HC4 (zinc finger)"/>
    <property type="match status" value="1"/>
</dbReference>
<dbReference type="InterPro" id="IPR013083">
    <property type="entry name" value="Znf_RING/FYVE/PHD"/>
</dbReference>
<dbReference type="Pfam" id="PF12733">
    <property type="entry name" value="Cadherin-like"/>
    <property type="match status" value="2"/>
</dbReference>
<gene>
    <name evidence="3" type="ORF">PLOB_00046330</name>
</gene>
<dbReference type="SUPFAM" id="SSF48452">
    <property type="entry name" value="TPR-like"/>
    <property type="match status" value="1"/>
</dbReference>
<protein>
    <recommendedName>
        <fullName evidence="2">Cadherin-like beta-sandwich-like domain-containing protein</fullName>
    </recommendedName>
</protein>
<name>A0ABN8PTL9_9CNID</name>
<dbReference type="InterPro" id="IPR051438">
    <property type="entry name" value="RNF_E3_ubiq-protein_ligase"/>
</dbReference>
<dbReference type="Proteomes" id="UP001159405">
    <property type="component" value="Unassembled WGS sequence"/>
</dbReference>
<dbReference type="Gene3D" id="1.25.40.10">
    <property type="entry name" value="Tetratricopeptide repeat domain"/>
    <property type="match status" value="1"/>
</dbReference>
<dbReference type="EMBL" id="CALNXK010000082">
    <property type="protein sequence ID" value="CAH3147905.1"/>
    <property type="molecule type" value="Genomic_DNA"/>
</dbReference>
<feature type="domain" description="Cadherin-like beta-sandwich-like" evidence="2">
    <location>
        <begin position="8"/>
        <end position="93"/>
    </location>
</feature>
<evidence type="ECO:0000259" key="2">
    <source>
        <dbReference type="Pfam" id="PF12733"/>
    </source>
</evidence>
<comment type="caution">
    <text evidence="3">The sequence shown here is derived from an EMBL/GenBank/DDBJ whole genome shotgun (WGS) entry which is preliminary data.</text>
</comment>